<dbReference type="EMBL" id="JX944686">
    <property type="protein sequence ID" value="AFV51248.1"/>
    <property type="molecule type" value="Genomic_DNA"/>
</dbReference>
<dbReference type="OrthoDB" id="17130at10239"/>
<reference evidence="1 2" key="1">
    <citation type="journal article" date="2013" name="Genome Announc.">
        <title>Genome sequence of a novel archaeal rudivirus recovered from a mexican hot spring.</title>
        <authorList>
            <person name="Servin-Garciduenas L.E."/>
            <person name="Peng X."/>
            <person name="Garrett R.A."/>
            <person name="Martinez-Romero E."/>
        </authorList>
    </citation>
    <scope>NUCLEOTIDE SEQUENCE [LARGE SCALE GENOMIC DNA]</scope>
</reference>
<name>K4NZB2_9VIRU</name>
<sequence>MYHAPPPKQNSQPVSRLDTATGLVKSFVDLVRPLEQLGQIYNLTHYLEDAIIIVRNSTYPMLVEVFSPHFLFYFQFIIERDPKTLQTFITDVNVIYPITSSPKTPTDVGEDVGEGE</sequence>
<evidence type="ECO:0000313" key="2">
    <source>
        <dbReference type="Proteomes" id="UP000009199"/>
    </source>
</evidence>
<proteinExistence type="predicted"/>
<protein>
    <submittedName>
        <fullName evidence="1">Uncharacterized protein</fullName>
    </submittedName>
</protein>
<dbReference type="Proteomes" id="UP000009199">
    <property type="component" value="Segment"/>
</dbReference>
<organism evidence="1 2">
    <name type="scientific">Sulfolobales Mexican rod-shaped virus 1</name>
    <dbReference type="NCBI Taxonomy" id="2848122"/>
    <lineage>
        <taxon>Viruses</taxon>
        <taxon>Adnaviria</taxon>
        <taxon>Zilligvirae</taxon>
        <taxon>Taleaviricota</taxon>
        <taxon>Tokiviricetes</taxon>
        <taxon>Ligamenvirales</taxon>
        <taxon>Rudiviridae</taxon>
        <taxon>Mexirudivirus</taxon>
        <taxon>Mexirudivirus azufresense</taxon>
        <taxon>Mexirudivirus SMRV1</taxon>
    </lineage>
</organism>
<dbReference type="KEGG" id="vg:13997093"/>
<accession>K4NZB2</accession>
<evidence type="ECO:0000313" key="1">
    <source>
        <dbReference type="EMBL" id="AFV51248.1"/>
    </source>
</evidence>
<keyword evidence="2" id="KW-1185">Reference proteome</keyword>